<dbReference type="Gene3D" id="2.40.260.10">
    <property type="entry name" value="Sortase"/>
    <property type="match status" value="1"/>
</dbReference>
<reference evidence="5 6" key="1">
    <citation type="submission" date="2023-10" db="EMBL/GenBank/DDBJ databases">
        <title>complete genome sequence of Corynebacterium pseudokroppenstedtii P15-C1.</title>
        <authorList>
            <person name="Bruggemann H."/>
            <person name="Poehlein A."/>
        </authorList>
    </citation>
    <scope>NUCLEOTIDE SEQUENCE [LARGE SCALE GENOMIC DNA]</scope>
    <source>
        <strain evidence="5 6">P15_C1</strain>
    </source>
</reference>
<dbReference type="Proteomes" id="UP001174314">
    <property type="component" value="Chromosome"/>
</dbReference>
<evidence type="ECO:0000256" key="2">
    <source>
        <dbReference type="PIRSR" id="PIRSR605754-1"/>
    </source>
</evidence>
<feature type="active site" description="Acyl-thioester intermediate" evidence="2">
    <location>
        <position position="291"/>
    </location>
</feature>
<dbReference type="CDD" id="cd05830">
    <property type="entry name" value="Sortase_E"/>
    <property type="match status" value="1"/>
</dbReference>
<feature type="region of interest" description="Disordered" evidence="3">
    <location>
        <begin position="1"/>
        <end position="72"/>
    </location>
</feature>
<feature type="compositionally biased region" description="Low complexity" evidence="3">
    <location>
        <begin position="54"/>
        <end position="67"/>
    </location>
</feature>
<dbReference type="GO" id="GO:0016787">
    <property type="term" value="F:hydrolase activity"/>
    <property type="evidence" value="ECO:0007669"/>
    <property type="project" value="UniProtKB-KW"/>
</dbReference>
<dbReference type="NCBIfam" id="NF033747">
    <property type="entry name" value="class_E_sortase"/>
    <property type="match status" value="1"/>
</dbReference>
<keyword evidence="4" id="KW-1133">Transmembrane helix</keyword>
<keyword evidence="4" id="KW-0472">Membrane</keyword>
<evidence type="ECO:0000256" key="4">
    <source>
        <dbReference type="SAM" id="Phobius"/>
    </source>
</evidence>
<organism evidence="5 6">
    <name type="scientific">Corynebacterium pseudokroppenstedtii</name>
    <dbReference type="NCBI Taxonomy" id="2804917"/>
    <lineage>
        <taxon>Bacteria</taxon>
        <taxon>Bacillati</taxon>
        <taxon>Actinomycetota</taxon>
        <taxon>Actinomycetes</taxon>
        <taxon>Mycobacteriales</taxon>
        <taxon>Corynebacteriaceae</taxon>
        <taxon>Corynebacterium</taxon>
    </lineage>
</organism>
<dbReference type="Pfam" id="PF04203">
    <property type="entry name" value="Sortase"/>
    <property type="match status" value="1"/>
</dbReference>
<keyword evidence="4" id="KW-0812">Transmembrane</keyword>
<dbReference type="InterPro" id="IPR005754">
    <property type="entry name" value="Sortase"/>
</dbReference>
<dbReference type="SUPFAM" id="SSF63817">
    <property type="entry name" value="Sortase"/>
    <property type="match status" value="1"/>
</dbReference>
<evidence type="ECO:0000313" key="5">
    <source>
        <dbReference type="EMBL" id="WPF25078.1"/>
    </source>
</evidence>
<dbReference type="InterPro" id="IPR042003">
    <property type="entry name" value="Sortase_E"/>
</dbReference>
<feature type="active site" description="Proton donor/acceptor" evidence="2">
    <location>
        <position position="186"/>
    </location>
</feature>
<name>A0AAU0PZZ1_9CORY</name>
<evidence type="ECO:0000256" key="1">
    <source>
        <dbReference type="ARBA" id="ARBA00022801"/>
    </source>
</evidence>
<proteinExistence type="predicted"/>
<evidence type="ECO:0000313" key="6">
    <source>
        <dbReference type="Proteomes" id="UP001174314"/>
    </source>
</evidence>
<gene>
    <name evidence="5" type="ORF">Q0N40_00485</name>
</gene>
<accession>A0AAU0PZZ1</accession>
<keyword evidence="6" id="KW-1185">Reference proteome</keyword>
<feature type="compositionally biased region" description="Low complexity" evidence="3">
    <location>
        <begin position="31"/>
        <end position="44"/>
    </location>
</feature>
<dbReference type="KEGG" id="cpsk:Q0N40_00485"/>
<dbReference type="RefSeq" id="WP_204087820.1">
    <property type="nucleotide sequence ID" value="NZ_CP137757.1"/>
</dbReference>
<dbReference type="EMBL" id="CP137757">
    <property type="protein sequence ID" value="WPF25078.1"/>
    <property type="molecule type" value="Genomic_DNA"/>
</dbReference>
<dbReference type="InterPro" id="IPR023365">
    <property type="entry name" value="Sortase_dom-sf"/>
</dbReference>
<feature type="transmembrane region" description="Helical" evidence="4">
    <location>
        <begin position="77"/>
        <end position="98"/>
    </location>
</feature>
<protein>
    <submittedName>
        <fullName evidence="5">Class E sortase</fullName>
    </submittedName>
</protein>
<dbReference type="AlphaFoldDB" id="A0AAU0PZZ1"/>
<sequence>MARHSKETVTSPVSPDELAAQQSDQADTGDTHSSTSATQTSADTEPSAPSTDNATASSGGSVSAGTGRRQTSTASKILGVSGELILTIGIVIMLFVIYEAYWTNIQSDHEQSQAKSQLDDKWANARNTLNADEGEAMGKLRIPTFGSDWNYAIIQGTSASDLSRGPGHYTRTQNPGDKGNFALAGHRVGRGAPFNDLGYLKTCDSIVVETRESWYVYRVLPIDEKGAHRETALAHCTSPTLAKQATTGDYASVRGRYITTPSNISTIAPVPGKEDSTPESARLSMITLTTCHPQFSNAERMVIHAVLDRVEAKDGNKTPAELES</sequence>
<dbReference type="InterPro" id="IPR053465">
    <property type="entry name" value="Sortase_Class_E"/>
</dbReference>
<keyword evidence="1" id="KW-0378">Hydrolase</keyword>
<evidence type="ECO:0000256" key="3">
    <source>
        <dbReference type="SAM" id="MobiDB-lite"/>
    </source>
</evidence>